<dbReference type="InterPro" id="IPR012340">
    <property type="entry name" value="NA-bd_OB-fold"/>
</dbReference>
<dbReference type="PANTHER" id="PTHR31977:SF1">
    <property type="entry name" value="UPF0696 PROTEIN C11ORF68"/>
    <property type="match status" value="1"/>
</dbReference>
<evidence type="ECO:0000256" key="1">
    <source>
        <dbReference type="ARBA" id="ARBA00010568"/>
    </source>
</evidence>
<comment type="similarity">
    <text evidence="1">Belongs to the UPF0696 family.</text>
</comment>
<dbReference type="OrthoDB" id="10067381at2759"/>
<gene>
    <name evidence="3" type="ORF">MEDL_65400</name>
</gene>
<dbReference type="SUPFAM" id="SSF50249">
    <property type="entry name" value="Nucleic acid-binding proteins"/>
    <property type="match status" value="2"/>
</dbReference>
<dbReference type="AlphaFoldDB" id="A0A8S3VG87"/>
<evidence type="ECO:0000313" key="4">
    <source>
        <dbReference type="Proteomes" id="UP000683360"/>
    </source>
</evidence>
<dbReference type="EMBL" id="CAJPWZ010003186">
    <property type="protein sequence ID" value="CAG2253891.1"/>
    <property type="molecule type" value="Genomic_DNA"/>
</dbReference>
<proteinExistence type="inferred from homology"/>
<dbReference type="Pfam" id="PF08939">
    <property type="entry name" value="Bles03"/>
    <property type="match status" value="1"/>
</dbReference>
<organism evidence="3 4">
    <name type="scientific">Mytilus edulis</name>
    <name type="common">Blue mussel</name>
    <dbReference type="NCBI Taxonomy" id="6550"/>
    <lineage>
        <taxon>Eukaryota</taxon>
        <taxon>Metazoa</taxon>
        <taxon>Spiralia</taxon>
        <taxon>Lophotrochozoa</taxon>
        <taxon>Mollusca</taxon>
        <taxon>Bivalvia</taxon>
        <taxon>Autobranchia</taxon>
        <taxon>Pteriomorphia</taxon>
        <taxon>Mytilida</taxon>
        <taxon>Mytiloidea</taxon>
        <taxon>Mytilidae</taxon>
        <taxon>Mytilinae</taxon>
        <taxon>Mytilus</taxon>
    </lineage>
</organism>
<reference evidence="3" key="1">
    <citation type="submission" date="2021-03" db="EMBL/GenBank/DDBJ databases">
        <authorList>
            <person name="Bekaert M."/>
        </authorList>
    </citation>
    <scope>NUCLEOTIDE SEQUENCE</scope>
</reference>
<dbReference type="SUPFAM" id="SSF55418">
    <property type="entry name" value="eIF4e-like"/>
    <property type="match status" value="1"/>
</dbReference>
<comment type="caution">
    <text evidence="3">The sequence shown here is derived from an EMBL/GenBank/DDBJ whole genome shotgun (WGS) entry which is preliminary data.</text>
</comment>
<evidence type="ECO:0000313" key="3">
    <source>
        <dbReference type="EMBL" id="CAG2253891.1"/>
    </source>
</evidence>
<name>A0A8S3VG87_MYTED</name>
<protein>
    <submittedName>
        <fullName evidence="3">Uncharacterized protein</fullName>
    </submittedName>
</protein>
<keyword evidence="4" id="KW-1185">Reference proteome</keyword>
<dbReference type="Proteomes" id="UP000683360">
    <property type="component" value="Unassembled WGS sequence"/>
</dbReference>
<sequence length="485" mass="55632">MKRMERRVQSNKCSGNEKGTKRKFKREGEQFPPVKVSKMDGKRVGNEIAKSSATRITQPKYEIVGESIEECLEDYPVFKKWVEENLPSHHRKSQGVNWISIVRGKDNYLQETKKIHSVKSAFKGTNIVTTKTLKTLAEKFSLTKGKWMLFGETGNIIDRLWRAIADGIIRGTIPAVSAIVSATDDDHVICIYNNNFLNEANTFALRDGIRNVGIQNSLKYKPDIYKHLGIADQNKWGIYPILHRDESLFDLSFDEEASRSAVAGITLTQKYSPILSLSEPSEKSHYPITLGIKAISAVIRYGNDHDDIRISIVFHDGNTIIRGVAFGDAARKFKNKLKVGHTYTFRNHKIEVSDKYYDNTKYKIQLRENTTIKRIKPGYAEVPKVKGKKILEINESYKNLLVSTLKVRIDKIGELLKPAKKFLRDVFISDETGEMRVLMWSYKKIEFPHSVGDHVILRYMTVKFEDQHCFLHKSDNTRIVRCQAQ</sequence>
<dbReference type="PANTHER" id="PTHR31977">
    <property type="entry name" value="UPF0696 PROTEIN C11ORF68"/>
    <property type="match status" value="1"/>
</dbReference>
<evidence type="ECO:0000256" key="2">
    <source>
        <dbReference type="SAM" id="MobiDB-lite"/>
    </source>
</evidence>
<accession>A0A8S3VG87</accession>
<dbReference type="Gene3D" id="2.40.50.140">
    <property type="entry name" value="Nucleic acid-binding proteins"/>
    <property type="match status" value="1"/>
</dbReference>
<feature type="region of interest" description="Disordered" evidence="2">
    <location>
        <begin position="1"/>
        <end position="37"/>
    </location>
</feature>
<dbReference type="InterPro" id="IPR023398">
    <property type="entry name" value="TIF_eIF4e-like"/>
</dbReference>
<dbReference type="InterPro" id="IPR015034">
    <property type="entry name" value="Bles03"/>
</dbReference>
<dbReference type="Gene3D" id="3.30.760.10">
    <property type="entry name" value="RNA Cap, Translation Initiation Factor Eif4e"/>
    <property type="match status" value="1"/>
</dbReference>